<proteinExistence type="predicted"/>
<sequence>MQFKTVSRISFHGIEVPTSLFPDYWSTQKNQVSLEWPMPILLVVDICGSMDLDLNSSRTQILKGDKWFAFEAAFASEVFLSIMQAVESDYWVKLKVILLQLTENEIIINVLNNLVSEPA</sequence>
<accession>A0ABT9JVP8</accession>
<keyword evidence="2" id="KW-1185">Reference proteome</keyword>
<evidence type="ECO:0000313" key="2">
    <source>
        <dbReference type="Proteomes" id="UP001225906"/>
    </source>
</evidence>
<gene>
    <name evidence="1" type="ORF">Q9291_12210</name>
</gene>
<evidence type="ECO:0008006" key="3">
    <source>
        <dbReference type="Google" id="ProtNLM"/>
    </source>
</evidence>
<dbReference type="EMBL" id="JAVCAP010000030">
    <property type="protein sequence ID" value="MDP8568613.1"/>
    <property type="molecule type" value="Genomic_DNA"/>
</dbReference>
<organism evidence="1 2">
    <name type="scientific">Methylophilus aquaticus</name>
    <dbReference type="NCBI Taxonomy" id="1971610"/>
    <lineage>
        <taxon>Bacteria</taxon>
        <taxon>Pseudomonadati</taxon>
        <taxon>Pseudomonadota</taxon>
        <taxon>Betaproteobacteria</taxon>
        <taxon>Nitrosomonadales</taxon>
        <taxon>Methylophilaceae</taxon>
        <taxon>Methylophilus</taxon>
    </lineage>
</organism>
<name>A0ABT9JVP8_9PROT</name>
<protein>
    <recommendedName>
        <fullName evidence="3">VWA domain-containing protein</fullName>
    </recommendedName>
</protein>
<reference evidence="2" key="1">
    <citation type="journal article" date="2019" name="Int. J. Syst. Evol. Microbiol.">
        <title>The Global Catalogue of Microorganisms (GCM) 10K type strain sequencing project: providing services to taxonomists for standard genome sequencing and annotation.</title>
        <authorList>
            <consortium name="The Broad Institute Genomics Platform"/>
            <consortium name="The Broad Institute Genome Sequencing Center for Infectious Disease"/>
            <person name="Wu L."/>
            <person name="Ma J."/>
        </authorList>
    </citation>
    <scope>NUCLEOTIDE SEQUENCE [LARGE SCALE GENOMIC DNA]</scope>
    <source>
        <strain evidence="2">VKM B-3159</strain>
    </source>
</reference>
<comment type="caution">
    <text evidence="1">The sequence shown here is derived from an EMBL/GenBank/DDBJ whole genome shotgun (WGS) entry which is preliminary data.</text>
</comment>
<evidence type="ECO:0000313" key="1">
    <source>
        <dbReference type="EMBL" id="MDP8568613.1"/>
    </source>
</evidence>
<dbReference type="RefSeq" id="WP_306390352.1">
    <property type="nucleotide sequence ID" value="NZ_JAVCAP010000030.1"/>
</dbReference>
<dbReference type="Proteomes" id="UP001225906">
    <property type="component" value="Unassembled WGS sequence"/>
</dbReference>